<dbReference type="EMBL" id="CP025958">
    <property type="protein sequence ID" value="AWM40472.1"/>
    <property type="molecule type" value="Genomic_DNA"/>
</dbReference>
<dbReference type="KEGG" id="gog:C1280_28135"/>
<keyword evidence="2" id="KW-1185">Reference proteome</keyword>
<dbReference type="Proteomes" id="UP000245802">
    <property type="component" value="Chromosome"/>
</dbReference>
<evidence type="ECO:0008006" key="3">
    <source>
        <dbReference type="Google" id="ProtNLM"/>
    </source>
</evidence>
<organism evidence="1 2">
    <name type="scientific">Gemmata obscuriglobus</name>
    <dbReference type="NCBI Taxonomy" id="114"/>
    <lineage>
        <taxon>Bacteria</taxon>
        <taxon>Pseudomonadati</taxon>
        <taxon>Planctomycetota</taxon>
        <taxon>Planctomycetia</taxon>
        <taxon>Gemmatales</taxon>
        <taxon>Gemmataceae</taxon>
        <taxon>Gemmata</taxon>
    </lineage>
</organism>
<evidence type="ECO:0000313" key="1">
    <source>
        <dbReference type="EMBL" id="AWM40472.1"/>
    </source>
</evidence>
<dbReference type="AlphaFoldDB" id="A0A2Z3H7U6"/>
<accession>A0A2Z3H7U6</accession>
<sequence length="76" mass="8616">MSIVTRKVDDRVRVVLPANFKEKLVTVEQIGLEEVRVRIVKAVRRRPSLAKLLALMTDENQHEPVDFGPPVGNEVL</sequence>
<dbReference type="RefSeq" id="WP_010046782.1">
    <property type="nucleotide sequence ID" value="NZ_CP025958.1"/>
</dbReference>
<evidence type="ECO:0000313" key="2">
    <source>
        <dbReference type="Proteomes" id="UP000245802"/>
    </source>
</evidence>
<gene>
    <name evidence="1" type="ORF">C1280_28135</name>
</gene>
<dbReference type="OrthoDB" id="9795766at2"/>
<reference evidence="1 2" key="1">
    <citation type="submission" date="2018-01" db="EMBL/GenBank/DDBJ databases">
        <title>G. obscuriglobus.</title>
        <authorList>
            <person name="Franke J."/>
            <person name="Blomberg W."/>
            <person name="Selmecki A."/>
        </authorList>
    </citation>
    <scope>NUCLEOTIDE SEQUENCE [LARGE SCALE GENOMIC DNA]</scope>
    <source>
        <strain evidence="1 2">DSM 5831</strain>
    </source>
</reference>
<proteinExistence type="predicted"/>
<protein>
    <recommendedName>
        <fullName evidence="3">AbrB/MazE/SpoVT family DNA-binding domain-containing protein</fullName>
    </recommendedName>
</protein>
<name>A0A2Z3H7U6_9BACT</name>
<dbReference type="Gene3D" id="2.10.260.10">
    <property type="match status" value="1"/>
</dbReference>